<dbReference type="Pfam" id="PF07681">
    <property type="entry name" value="DoxX"/>
    <property type="match status" value="1"/>
</dbReference>
<evidence type="ECO:0000313" key="8">
    <source>
        <dbReference type="EMBL" id="MDR6233865.1"/>
    </source>
</evidence>
<keyword evidence="3" id="KW-1003">Cell membrane</keyword>
<dbReference type="EMBL" id="JAVJAF010000001">
    <property type="protein sequence ID" value="MDR6233865.1"/>
    <property type="molecule type" value="Genomic_DNA"/>
</dbReference>
<evidence type="ECO:0000256" key="2">
    <source>
        <dbReference type="ARBA" id="ARBA00006679"/>
    </source>
</evidence>
<evidence type="ECO:0000256" key="4">
    <source>
        <dbReference type="ARBA" id="ARBA00022692"/>
    </source>
</evidence>
<keyword evidence="6 7" id="KW-0472">Membrane</keyword>
<evidence type="ECO:0000313" key="9">
    <source>
        <dbReference type="Proteomes" id="UP001268036"/>
    </source>
</evidence>
<dbReference type="InterPro" id="IPR032808">
    <property type="entry name" value="DoxX"/>
</dbReference>
<organism evidence="8 9">
    <name type="scientific">Pseudomonas oryzihabitans</name>
    <dbReference type="NCBI Taxonomy" id="47885"/>
    <lineage>
        <taxon>Bacteria</taxon>
        <taxon>Pseudomonadati</taxon>
        <taxon>Pseudomonadota</taxon>
        <taxon>Gammaproteobacteria</taxon>
        <taxon>Pseudomonadales</taxon>
        <taxon>Pseudomonadaceae</taxon>
        <taxon>Pseudomonas</taxon>
    </lineage>
</organism>
<protein>
    <submittedName>
        <fullName evidence="8">Oxidoreductase</fullName>
    </submittedName>
</protein>
<dbReference type="AlphaFoldDB" id="A0AAJ2EZ15"/>
<feature type="transmembrane region" description="Helical" evidence="7">
    <location>
        <begin position="105"/>
        <end position="124"/>
    </location>
</feature>
<reference evidence="8" key="1">
    <citation type="submission" date="2023-08" db="EMBL/GenBank/DDBJ databases">
        <title>Functional and genomic diversity of the sorghum phyllosphere microbiome.</title>
        <authorList>
            <person name="Shade A."/>
        </authorList>
    </citation>
    <scope>NUCLEOTIDE SEQUENCE</scope>
    <source>
        <strain evidence="8">SORGH_AS_0201</strain>
    </source>
</reference>
<keyword evidence="5 7" id="KW-1133">Transmembrane helix</keyword>
<dbReference type="PANTHER" id="PTHR33452:SF1">
    <property type="entry name" value="INNER MEMBRANE PROTEIN YPHA-RELATED"/>
    <property type="match status" value="1"/>
</dbReference>
<evidence type="ECO:0000256" key="7">
    <source>
        <dbReference type="SAM" id="Phobius"/>
    </source>
</evidence>
<dbReference type="GO" id="GO:0005886">
    <property type="term" value="C:plasma membrane"/>
    <property type="evidence" value="ECO:0007669"/>
    <property type="project" value="UniProtKB-SubCell"/>
</dbReference>
<dbReference type="Proteomes" id="UP001268036">
    <property type="component" value="Unassembled WGS sequence"/>
</dbReference>
<gene>
    <name evidence="8" type="ORF">QE440_001606</name>
</gene>
<comment type="similarity">
    <text evidence="2">Belongs to the DoxX family.</text>
</comment>
<accession>A0AAJ2EZ15</accession>
<comment type="subcellular location">
    <subcellularLocation>
        <location evidence="1">Cell membrane</location>
        <topology evidence="1">Multi-pass membrane protein</topology>
    </subcellularLocation>
</comment>
<dbReference type="RefSeq" id="WP_309757160.1">
    <property type="nucleotide sequence ID" value="NZ_JAVJAF010000001.1"/>
</dbReference>
<feature type="transmembrane region" description="Helical" evidence="7">
    <location>
        <begin position="73"/>
        <end position="93"/>
    </location>
</feature>
<evidence type="ECO:0000256" key="5">
    <source>
        <dbReference type="ARBA" id="ARBA00022989"/>
    </source>
</evidence>
<dbReference type="PANTHER" id="PTHR33452">
    <property type="entry name" value="OXIDOREDUCTASE CATD-RELATED"/>
    <property type="match status" value="1"/>
</dbReference>
<comment type="caution">
    <text evidence="8">The sequence shown here is derived from an EMBL/GenBank/DDBJ whole genome shotgun (WGS) entry which is preliminary data.</text>
</comment>
<keyword evidence="4 7" id="KW-0812">Transmembrane</keyword>
<evidence type="ECO:0000256" key="6">
    <source>
        <dbReference type="ARBA" id="ARBA00023136"/>
    </source>
</evidence>
<evidence type="ECO:0000256" key="3">
    <source>
        <dbReference type="ARBA" id="ARBA00022475"/>
    </source>
</evidence>
<sequence length="135" mass="13936">MNTTQAFTATTGRLLLASLFLFSGVGKVLAPAATKGYIAAMGMPFPDLAYLGALAVELGLASLLLIGYRTRTVALAMAAFTLVTAAVFHNHFADQNQLIHFLKNLAIAGGLLQVAAFGAGALSVDGRRVGSARLA</sequence>
<evidence type="ECO:0000256" key="1">
    <source>
        <dbReference type="ARBA" id="ARBA00004651"/>
    </source>
</evidence>
<proteinExistence type="inferred from homology"/>
<name>A0AAJ2EZ15_9PSED</name>
<dbReference type="InterPro" id="IPR051907">
    <property type="entry name" value="DoxX-like_oxidoreductase"/>
</dbReference>
<feature type="transmembrane region" description="Helical" evidence="7">
    <location>
        <begin position="48"/>
        <end position="66"/>
    </location>
</feature>